<feature type="region of interest" description="Disordered" evidence="1">
    <location>
        <begin position="211"/>
        <end position="243"/>
    </location>
</feature>
<dbReference type="Gene3D" id="3.30.70.270">
    <property type="match status" value="2"/>
</dbReference>
<dbReference type="InterPro" id="IPR043128">
    <property type="entry name" value="Rev_trsase/Diguanyl_cyclase"/>
</dbReference>
<evidence type="ECO:0000313" key="3">
    <source>
        <dbReference type="Proteomes" id="UP000187609"/>
    </source>
</evidence>
<protein>
    <submittedName>
        <fullName evidence="2">Mitochondrial protein</fullName>
    </submittedName>
</protein>
<dbReference type="InterPro" id="IPR050951">
    <property type="entry name" value="Retrovirus_Pol_polyprotein"/>
</dbReference>
<dbReference type="STRING" id="49451.A0A314L8G5"/>
<evidence type="ECO:0000313" key="2">
    <source>
        <dbReference type="EMBL" id="OIT37858.1"/>
    </source>
</evidence>
<dbReference type="EMBL" id="MJEQ01000260">
    <property type="protein sequence ID" value="OIT37858.1"/>
    <property type="molecule type" value="Genomic_DNA"/>
</dbReference>
<dbReference type="SUPFAM" id="SSF56672">
    <property type="entry name" value="DNA/RNA polymerases"/>
    <property type="match status" value="1"/>
</dbReference>
<proteinExistence type="predicted"/>
<dbReference type="Proteomes" id="UP000187609">
    <property type="component" value="Unassembled WGS sequence"/>
</dbReference>
<evidence type="ECO:0000256" key="1">
    <source>
        <dbReference type="SAM" id="MobiDB-lite"/>
    </source>
</evidence>
<sequence length="506" mass="57680">MTETIKKLESNDFKMDELYHKFDIMMDKIFINKDEILGSAPRGSHHVEGSGSKIRMVEPHEQPIGRFHSSNSTSKVDCPYFKDGDPRSWMRKCERHFHYNHITDPHHKIKTIFLHLNGKAELWYFSYQVSRGRFKRIEQIGSVTEYLENFEDIKTWVLIKHPTIPEEFFLGFFIEGIKEEIRHTIKMLDPFSLSQAIEKARHKEELLESMSRKNRGSGGKSAAQYSMASDASGSRTSNFTLKEGNPNSTISANKLFEAGKARGECYRLQVSVKGKRVDLKGFSKEGKLQAMTASRVKQLLKKGQVIWAHLLTITATEVKNVTAIPAEIRSVLEDFPVYSSFVETHALYLRKVMEVLQKEQLYAKPSKCSFGQDKVEYLGHIISGKGVSTDPSKIEAMVSWPVPKNVKALRGFLGLIGYYRRFVKSYGIISKPLTNLLKKNSFQWNAEAELASAVERGHGISSSIGFSRFYQAIHYGDRCLLHWHGTCVDARGQTYSLFQQGLSTQK</sequence>
<comment type="caution">
    <text evidence="2">The sequence shown here is derived from an EMBL/GenBank/DDBJ whole genome shotgun (WGS) entry which is preliminary data.</text>
</comment>
<dbReference type="Gramene" id="OIT37858">
    <property type="protein sequence ID" value="OIT37858"/>
    <property type="gene ID" value="A4A49_06277"/>
</dbReference>
<dbReference type="AlphaFoldDB" id="A0A314L8G5"/>
<organism evidence="2 3">
    <name type="scientific">Nicotiana attenuata</name>
    <name type="common">Coyote tobacco</name>
    <dbReference type="NCBI Taxonomy" id="49451"/>
    <lineage>
        <taxon>Eukaryota</taxon>
        <taxon>Viridiplantae</taxon>
        <taxon>Streptophyta</taxon>
        <taxon>Embryophyta</taxon>
        <taxon>Tracheophyta</taxon>
        <taxon>Spermatophyta</taxon>
        <taxon>Magnoliopsida</taxon>
        <taxon>eudicotyledons</taxon>
        <taxon>Gunneridae</taxon>
        <taxon>Pentapetalae</taxon>
        <taxon>asterids</taxon>
        <taxon>lamiids</taxon>
        <taxon>Solanales</taxon>
        <taxon>Solanaceae</taxon>
        <taxon>Nicotianoideae</taxon>
        <taxon>Nicotianeae</taxon>
        <taxon>Nicotiana</taxon>
    </lineage>
</organism>
<keyword evidence="3" id="KW-1185">Reference proteome</keyword>
<name>A0A314L8G5_NICAT</name>
<feature type="compositionally biased region" description="Polar residues" evidence="1">
    <location>
        <begin position="223"/>
        <end position="243"/>
    </location>
</feature>
<dbReference type="FunFam" id="3.30.70.270:FF:000020">
    <property type="entry name" value="Transposon Tf2-6 polyprotein-like Protein"/>
    <property type="match status" value="1"/>
</dbReference>
<dbReference type="PANTHER" id="PTHR37984">
    <property type="entry name" value="PROTEIN CBG26694"/>
    <property type="match status" value="1"/>
</dbReference>
<gene>
    <name evidence="2" type="ORF">A4A49_06277</name>
</gene>
<reference evidence="2" key="1">
    <citation type="submission" date="2016-11" db="EMBL/GenBank/DDBJ databases">
        <title>The genome of Nicotiana attenuata.</title>
        <authorList>
            <person name="Xu S."/>
            <person name="Brockmoeller T."/>
            <person name="Gaquerel E."/>
            <person name="Navarro A."/>
            <person name="Kuhl H."/>
            <person name="Gase K."/>
            <person name="Ling Z."/>
            <person name="Zhou W."/>
            <person name="Kreitzer C."/>
            <person name="Stanke M."/>
            <person name="Tang H."/>
            <person name="Lyons E."/>
            <person name="Pandey P."/>
            <person name="Pandey S.P."/>
            <person name="Timmermann B."/>
            <person name="Baldwin I.T."/>
        </authorList>
    </citation>
    <scope>NUCLEOTIDE SEQUENCE [LARGE SCALE GENOMIC DNA]</scope>
    <source>
        <strain evidence="2">UT</strain>
    </source>
</reference>
<dbReference type="PANTHER" id="PTHR37984:SF5">
    <property type="entry name" value="PROTEIN NYNRIN-LIKE"/>
    <property type="match status" value="1"/>
</dbReference>
<dbReference type="InterPro" id="IPR043502">
    <property type="entry name" value="DNA/RNA_pol_sf"/>
</dbReference>
<accession>A0A314L8G5</accession>